<dbReference type="AlphaFoldDB" id="A0A420W1P8"/>
<dbReference type="Gene3D" id="3.40.50.1110">
    <property type="entry name" value="SGNH hydrolase"/>
    <property type="match status" value="1"/>
</dbReference>
<dbReference type="OrthoDB" id="9774205at2"/>
<name>A0A420W1P8_9SPHI</name>
<dbReference type="EMBL" id="RBWS01000005">
    <property type="protein sequence ID" value="RKO72477.1"/>
    <property type="molecule type" value="Genomic_DNA"/>
</dbReference>
<evidence type="ECO:0000313" key="3">
    <source>
        <dbReference type="Proteomes" id="UP000282423"/>
    </source>
</evidence>
<dbReference type="PANTHER" id="PTHR30383">
    <property type="entry name" value="THIOESTERASE 1/PROTEASE 1/LYSOPHOSPHOLIPASE L1"/>
    <property type="match status" value="1"/>
</dbReference>
<dbReference type="Proteomes" id="UP000282423">
    <property type="component" value="Unassembled WGS sequence"/>
</dbReference>
<dbReference type="InterPro" id="IPR036514">
    <property type="entry name" value="SGNH_hydro_sf"/>
</dbReference>
<reference evidence="2 3" key="1">
    <citation type="submission" date="2018-10" db="EMBL/GenBank/DDBJ databases">
        <title>Sphingobacterium sp. M05W1-28.</title>
        <authorList>
            <person name="Cai H."/>
        </authorList>
    </citation>
    <scope>NUCLEOTIDE SEQUENCE [LARGE SCALE GENOMIC DNA]</scope>
    <source>
        <strain evidence="2 3">M05W1-28</strain>
    </source>
</reference>
<dbReference type="GO" id="GO:0004622">
    <property type="term" value="F:phosphatidylcholine lysophospholipase activity"/>
    <property type="evidence" value="ECO:0007669"/>
    <property type="project" value="TreeGrafter"/>
</dbReference>
<gene>
    <name evidence="2" type="ORF">D7322_06685</name>
</gene>
<dbReference type="SUPFAM" id="SSF52266">
    <property type="entry name" value="SGNH hydrolase"/>
    <property type="match status" value="1"/>
</dbReference>
<feature type="domain" description="SGNH hydrolase-type esterase" evidence="1">
    <location>
        <begin position="41"/>
        <end position="230"/>
    </location>
</feature>
<protein>
    <recommendedName>
        <fullName evidence="1">SGNH hydrolase-type esterase domain-containing protein</fullName>
    </recommendedName>
</protein>
<dbReference type="Pfam" id="PF13472">
    <property type="entry name" value="Lipase_GDSL_2"/>
    <property type="match status" value="1"/>
</dbReference>
<sequence length="469" mass="53585">MGNYSRKIFLAGFIVVVSLGTALRTVAQQISPFKDGDRVVFLGNSITDGGHYHAYIWLYYLTRFPEMNLKVFNAGIGGDRVVDMLRRLDGDVFSKQPTVLITTFGMNDSGYFEYNGDQPEIFADTKVKESYDGYKEMEKRYKGLVDTRLVLLGSTPYDENVVIKDNKPFKNKNKAMKRIVDFQRESAKSNGWEFYDFNQPISAINANFQQKDPSFTISGSDRVHPDNNGHMVMAYLFLKAQGFAGQGVATVGIDATKQRVIEAKNCGVENIKKAGNNLSFDYLAAALPYPMDTVARGWGAKYSQHDAVNIVPFMEEMNQEILQVKGLKGKYTLWIDDQEIGIWSAADLDKGINLANQTRTPQYQQALKVMFLNEERWEIERRFRDLAWVQYNFFLPKGLLNADNRKAIEVMDQHVAADGWLRAKRDLYAKAMYPEVRAAWQSQIDDLQQRMNEVNQPVKRSVRLVQLKK</sequence>
<organism evidence="2 3">
    <name type="scientific">Sphingobacterium puteale</name>
    <dbReference type="NCBI Taxonomy" id="2420510"/>
    <lineage>
        <taxon>Bacteria</taxon>
        <taxon>Pseudomonadati</taxon>
        <taxon>Bacteroidota</taxon>
        <taxon>Sphingobacteriia</taxon>
        <taxon>Sphingobacteriales</taxon>
        <taxon>Sphingobacteriaceae</taxon>
        <taxon>Sphingobacterium</taxon>
    </lineage>
</organism>
<dbReference type="CDD" id="cd01834">
    <property type="entry name" value="SGNH_hydrolase_like_2"/>
    <property type="match status" value="1"/>
</dbReference>
<evidence type="ECO:0000259" key="1">
    <source>
        <dbReference type="Pfam" id="PF13472"/>
    </source>
</evidence>
<comment type="caution">
    <text evidence="2">The sequence shown here is derived from an EMBL/GenBank/DDBJ whole genome shotgun (WGS) entry which is preliminary data.</text>
</comment>
<dbReference type="InterPro" id="IPR013830">
    <property type="entry name" value="SGNH_hydro"/>
</dbReference>
<dbReference type="InterPro" id="IPR051532">
    <property type="entry name" value="Ester_Hydrolysis_Enzymes"/>
</dbReference>
<accession>A0A420W1P8</accession>
<dbReference type="PANTHER" id="PTHR30383:SF5">
    <property type="entry name" value="SGNH HYDROLASE-TYPE ESTERASE DOMAIN-CONTAINING PROTEIN"/>
    <property type="match status" value="1"/>
</dbReference>
<keyword evidence="3" id="KW-1185">Reference proteome</keyword>
<evidence type="ECO:0000313" key="2">
    <source>
        <dbReference type="EMBL" id="RKO72477.1"/>
    </source>
</evidence>
<dbReference type="RefSeq" id="WP_121122508.1">
    <property type="nucleotide sequence ID" value="NZ_RBWS01000005.1"/>
</dbReference>
<proteinExistence type="predicted"/>